<dbReference type="InterPro" id="IPR029056">
    <property type="entry name" value="Ribokinase-like"/>
</dbReference>
<evidence type="ECO:0000313" key="5">
    <source>
        <dbReference type="Proteomes" id="UP000008312"/>
    </source>
</evidence>
<keyword evidence="1" id="KW-0808">Transferase</keyword>
<dbReference type="InterPro" id="IPR002139">
    <property type="entry name" value="Ribo/fructo_kinase"/>
</dbReference>
<dbReference type="InParanoid" id="D8M6S4"/>
<dbReference type="GO" id="GO:0006796">
    <property type="term" value="P:phosphate-containing compound metabolic process"/>
    <property type="evidence" value="ECO:0007669"/>
    <property type="project" value="UniProtKB-ARBA"/>
</dbReference>
<organism evidence="4">
    <name type="scientific">Blastocystis hominis</name>
    <dbReference type="NCBI Taxonomy" id="12968"/>
    <lineage>
        <taxon>Eukaryota</taxon>
        <taxon>Sar</taxon>
        <taxon>Stramenopiles</taxon>
        <taxon>Bigyra</taxon>
        <taxon>Opalozoa</taxon>
        <taxon>Opalinata</taxon>
        <taxon>Blastocystidae</taxon>
        <taxon>Blastocystis</taxon>
    </lineage>
</organism>
<sequence length="141" mass="15159">MNPIIYVLGSSNMDLIVRTPRIPKAGETIIGTQFRTRCGGKGANQAVAVAKLCSDKNEMRFVSVIGDDSNGEVIKKHLQSFGMNLENVIVEQNATTGVATICVDDRGENSIVVIAGANNLFTTEKVCYLSCCLSPSSTLFR</sequence>
<keyword evidence="2" id="KW-0418">Kinase</keyword>
<evidence type="ECO:0000259" key="3">
    <source>
        <dbReference type="Pfam" id="PF00294"/>
    </source>
</evidence>
<dbReference type="GeneID" id="24920465"/>
<dbReference type="Pfam" id="PF00294">
    <property type="entry name" value="PfkB"/>
    <property type="match status" value="1"/>
</dbReference>
<name>D8M6S4_BLAHO</name>
<evidence type="ECO:0000256" key="1">
    <source>
        <dbReference type="ARBA" id="ARBA00022679"/>
    </source>
</evidence>
<dbReference type="PRINTS" id="PR00990">
    <property type="entry name" value="RIBOKINASE"/>
</dbReference>
<dbReference type="OMA" id="ATIXIEE"/>
<reference evidence="4" key="1">
    <citation type="submission" date="2010-02" db="EMBL/GenBank/DDBJ databases">
        <title>Sequencing and annotation of the Blastocystis hominis genome.</title>
        <authorList>
            <person name="Wincker P."/>
        </authorList>
    </citation>
    <scope>NUCLEOTIDE SEQUENCE</scope>
    <source>
        <strain evidence="4">Singapore isolate B</strain>
    </source>
</reference>
<dbReference type="RefSeq" id="XP_012897540.1">
    <property type="nucleotide sequence ID" value="XM_013042086.1"/>
</dbReference>
<accession>D8M6S4</accession>
<protein>
    <recommendedName>
        <fullName evidence="3">Carbohydrate kinase PfkB domain-containing protein</fullName>
    </recommendedName>
</protein>
<dbReference type="InterPro" id="IPR011611">
    <property type="entry name" value="PfkB_dom"/>
</dbReference>
<dbReference type="OrthoDB" id="415590at2759"/>
<dbReference type="PANTHER" id="PTHR10584:SF166">
    <property type="entry name" value="RIBOKINASE"/>
    <property type="match status" value="1"/>
</dbReference>
<proteinExistence type="predicted"/>
<dbReference type="EMBL" id="FN668661">
    <property type="protein sequence ID" value="CBK23492.2"/>
    <property type="molecule type" value="Genomic_DNA"/>
</dbReference>
<dbReference type="SUPFAM" id="SSF53613">
    <property type="entry name" value="Ribokinase-like"/>
    <property type="match status" value="1"/>
</dbReference>
<feature type="domain" description="Carbohydrate kinase PfkB" evidence="3">
    <location>
        <begin position="6"/>
        <end position="125"/>
    </location>
</feature>
<evidence type="ECO:0000256" key="2">
    <source>
        <dbReference type="ARBA" id="ARBA00022777"/>
    </source>
</evidence>
<gene>
    <name evidence="4" type="ORF">GSBLH_T00003362001</name>
</gene>
<dbReference type="GO" id="GO:0016301">
    <property type="term" value="F:kinase activity"/>
    <property type="evidence" value="ECO:0007669"/>
    <property type="project" value="UniProtKB-KW"/>
</dbReference>
<dbReference type="AlphaFoldDB" id="D8M6S4"/>
<evidence type="ECO:0000313" key="4">
    <source>
        <dbReference type="EMBL" id="CBK23492.2"/>
    </source>
</evidence>
<keyword evidence="5" id="KW-1185">Reference proteome</keyword>
<dbReference type="Gene3D" id="3.40.1190.20">
    <property type="match status" value="1"/>
</dbReference>
<dbReference type="PANTHER" id="PTHR10584">
    <property type="entry name" value="SUGAR KINASE"/>
    <property type="match status" value="1"/>
</dbReference>
<dbReference type="Proteomes" id="UP000008312">
    <property type="component" value="Unassembled WGS sequence"/>
</dbReference>